<comment type="caution">
    <text evidence="2">The sequence shown here is derived from an EMBL/GenBank/DDBJ whole genome shotgun (WGS) entry which is preliminary data.</text>
</comment>
<feature type="transmembrane region" description="Helical" evidence="1">
    <location>
        <begin position="150"/>
        <end position="168"/>
    </location>
</feature>
<protein>
    <recommendedName>
        <fullName evidence="3">Inner membrane protein</fullName>
    </recommendedName>
</protein>
<dbReference type="Pfam" id="PF10688">
    <property type="entry name" value="Imp-YgjV"/>
    <property type="match status" value="1"/>
</dbReference>
<evidence type="ECO:0000313" key="2">
    <source>
        <dbReference type="EMBL" id="KKN10729.1"/>
    </source>
</evidence>
<evidence type="ECO:0008006" key="3">
    <source>
        <dbReference type="Google" id="ProtNLM"/>
    </source>
</evidence>
<dbReference type="AlphaFoldDB" id="A0A0F9MYF8"/>
<dbReference type="PIRSF" id="PIRSF011443">
    <property type="entry name" value="YgjV"/>
    <property type="match status" value="1"/>
</dbReference>
<feature type="transmembrane region" description="Helical" evidence="1">
    <location>
        <begin position="80"/>
        <end position="99"/>
    </location>
</feature>
<accession>A0A0F9MYF8</accession>
<feature type="transmembrane region" description="Helical" evidence="1">
    <location>
        <begin position="37"/>
        <end position="68"/>
    </location>
</feature>
<name>A0A0F9MYF8_9ZZZZ</name>
<dbReference type="InterPro" id="IPR019629">
    <property type="entry name" value="Uncharacterised_HI1736/YgjV"/>
</dbReference>
<organism evidence="2">
    <name type="scientific">marine sediment metagenome</name>
    <dbReference type="NCBI Taxonomy" id="412755"/>
    <lineage>
        <taxon>unclassified sequences</taxon>
        <taxon>metagenomes</taxon>
        <taxon>ecological metagenomes</taxon>
    </lineage>
</organism>
<proteinExistence type="predicted"/>
<evidence type="ECO:0000256" key="1">
    <source>
        <dbReference type="SAM" id="Phobius"/>
    </source>
</evidence>
<keyword evidence="1" id="KW-0472">Membrane</keyword>
<reference evidence="2" key="1">
    <citation type="journal article" date="2015" name="Nature">
        <title>Complex archaea that bridge the gap between prokaryotes and eukaryotes.</title>
        <authorList>
            <person name="Spang A."/>
            <person name="Saw J.H."/>
            <person name="Jorgensen S.L."/>
            <person name="Zaremba-Niedzwiedzka K."/>
            <person name="Martijn J."/>
            <person name="Lind A.E."/>
            <person name="van Eijk R."/>
            <person name="Schleper C."/>
            <person name="Guy L."/>
            <person name="Ettema T.J."/>
        </authorList>
    </citation>
    <scope>NUCLEOTIDE SEQUENCE</scope>
</reference>
<dbReference type="EMBL" id="LAZR01004213">
    <property type="protein sequence ID" value="KKN10729.1"/>
    <property type="molecule type" value="Genomic_DNA"/>
</dbReference>
<feature type="transmembrane region" description="Helical" evidence="1">
    <location>
        <begin position="12"/>
        <end position="31"/>
    </location>
</feature>
<gene>
    <name evidence="2" type="ORF">LCGC14_1033690</name>
</gene>
<feature type="transmembrane region" description="Helical" evidence="1">
    <location>
        <begin position="105"/>
        <end position="121"/>
    </location>
</feature>
<dbReference type="InterPro" id="IPR026267">
    <property type="entry name" value="YgjV"/>
</dbReference>
<keyword evidence="1" id="KW-1133">Transmembrane helix</keyword>
<keyword evidence="1" id="KW-0812">Transmembrane</keyword>
<sequence length="186" mass="20262">MTIFDEMSYTALAGQIVSFIALGFCIVGFASKRDDRLMALLISANVAFALQFALFGSWTAAVLSLLVIGRIMLARRYAGNWQVMLAVLAVNLVAAVLTWRSPVDFFAIAAAIFGTFGMFMLRGIPMRLMLAAAAVAWMLNNIAIGSMGGTLAEGMVLVTNFLTIYRLARMKRRYSEAFGNPKKPDA</sequence>